<sequence>MVDGKPLKEYKESADTSAGNEEFHYVQSITGQTFSIQCRIQVGTKIKGDALTFDVYADGALIDRPFVQSTYFAYSDAIRPIEGHIVQGGKVQRLRFSNLRKVEDDQQLSLGQDRIESVGTIYVKVGYCKVLEKRGQVLGTDKDITMLSKVPEKALKGQAISHSISAWVTEAIDPGNPVAAVFKFYYRSIKDLKDMMIIPRTPAELRMAYARQCKFEKGTGIERERVEECSRPRKVQRQSRGENVEVKHERVEDILSPQGAEYQGSGGRAIMKREQTGDDVGLPEDGDQSSGEKVVIKREPIDDSTLGIGI</sequence>
<dbReference type="EMBL" id="JABCIY010000033">
    <property type="protein sequence ID" value="KAF7195948.1"/>
    <property type="molecule type" value="Genomic_DNA"/>
</dbReference>
<dbReference type="Pfam" id="PF25534">
    <property type="entry name" value="DUF7918"/>
    <property type="match status" value="1"/>
</dbReference>
<evidence type="ECO:0000313" key="4">
    <source>
        <dbReference type="Proteomes" id="UP000660729"/>
    </source>
</evidence>
<dbReference type="OrthoDB" id="3364132at2759"/>
<dbReference type="InterPro" id="IPR057678">
    <property type="entry name" value="DUF7918"/>
</dbReference>
<keyword evidence="4" id="KW-1185">Reference proteome</keyword>
<dbReference type="AlphaFoldDB" id="A0A8H6RRD4"/>
<dbReference type="Proteomes" id="UP000660729">
    <property type="component" value="Unassembled WGS sequence"/>
</dbReference>
<feature type="region of interest" description="Disordered" evidence="1">
    <location>
        <begin position="259"/>
        <end position="310"/>
    </location>
</feature>
<accession>A0A8H6RRD4</accession>
<organism evidence="3 4">
    <name type="scientific">Pseudocercospora fuligena</name>
    <dbReference type="NCBI Taxonomy" id="685502"/>
    <lineage>
        <taxon>Eukaryota</taxon>
        <taxon>Fungi</taxon>
        <taxon>Dikarya</taxon>
        <taxon>Ascomycota</taxon>
        <taxon>Pezizomycotina</taxon>
        <taxon>Dothideomycetes</taxon>
        <taxon>Dothideomycetidae</taxon>
        <taxon>Mycosphaerellales</taxon>
        <taxon>Mycosphaerellaceae</taxon>
        <taxon>Pseudocercospora</taxon>
    </lineage>
</organism>
<feature type="domain" description="DUF7918" evidence="2">
    <location>
        <begin position="1"/>
        <end position="201"/>
    </location>
</feature>
<comment type="caution">
    <text evidence="3">The sequence shown here is derived from an EMBL/GenBank/DDBJ whole genome shotgun (WGS) entry which is preliminary data.</text>
</comment>
<evidence type="ECO:0000313" key="3">
    <source>
        <dbReference type="EMBL" id="KAF7195948.1"/>
    </source>
</evidence>
<evidence type="ECO:0000256" key="1">
    <source>
        <dbReference type="SAM" id="MobiDB-lite"/>
    </source>
</evidence>
<reference evidence="3" key="1">
    <citation type="submission" date="2020-04" db="EMBL/GenBank/DDBJ databases">
        <title>Draft genome resource of the tomato pathogen Pseudocercospora fuligena.</title>
        <authorList>
            <person name="Zaccaron A."/>
        </authorList>
    </citation>
    <scope>NUCLEOTIDE SEQUENCE</scope>
    <source>
        <strain evidence="3">PF001</strain>
    </source>
</reference>
<name>A0A8H6RRD4_9PEZI</name>
<protein>
    <recommendedName>
        <fullName evidence="2">DUF7918 domain-containing protein</fullName>
    </recommendedName>
</protein>
<dbReference type="PANTHER" id="PTHR36223:SF1">
    <property type="entry name" value="TRANSCRIPTION ELONGATION FACTOR EAF N-TERMINAL DOMAIN-CONTAINING PROTEIN"/>
    <property type="match status" value="1"/>
</dbReference>
<proteinExistence type="predicted"/>
<gene>
    <name evidence="3" type="ORF">HII31_02710</name>
</gene>
<evidence type="ECO:0000259" key="2">
    <source>
        <dbReference type="Pfam" id="PF25534"/>
    </source>
</evidence>
<dbReference type="PANTHER" id="PTHR36223">
    <property type="entry name" value="BETA-LACTAMASE-TYPE TRANSPEPTIDASE FOLD DOMAIN CONTAINING PROTEIN"/>
    <property type="match status" value="1"/>
</dbReference>